<name>X1N1Y5_9ZZZZ</name>
<sequence length="199" mass="22791">MATLTKHDRRKATFIAQEWEPTNEDLFIRKPYETERTDSTLYEKLPEWLTNWRVNYETIGFDRTIEDLPRIKGPTLIVDNSMTGSLDKHIEALKKFEGTILSCDRAAWKLCTHGIVPNIVGNVDSSFLCIQFVDNPEVRKHMDEIHGVFASTAHPLTIRAFSGRRYYFQPWMGFPLTDSLSAKGRLPVMSSGGCIHNTL</sequence>
<gene>
    <name evidence="2" type="ORF">S06H3_31340</name>
</gene>
<dbReference type="AlphaFoldDB" id="X1N1Y5"/>
<evidence type="ECO:0000259" key="1">
    <source>
        <dbReference type="Pfam" id="PF01973"/>
    </source>
</evidence>
<reference evidence="2" key="1">
    <citation type="journal article" date="2014" name="Front. Microbiol.">
        <title>High frequency of phylogenetically diverse reductive dehalogenase-homologous genes in deep subseafloor sedimentary metagenomes.</title>
        <authorList>
            <person name="Kawai M."/>
            <person name="Futagami T."/>
            <person name="Toyoda A."/>
            <person name="Takaki Y."/>
            <person name="Nishi S."/>
            <person name="Hori S."/>
            <person name="Arai W."/>
            <person name="Tsubouchi T."/>
            <person name="Morono Y."/>
            <person name="Uchiyama I."/>
            <person name="Ito T."/>
            <person name="Fujiyama A."/>
            <person name="Inagaki F."/>
            <person name="Takami H."/>
        </authorList>
    </citation>
    <scope>NUCLEOTIDE SEQUENCE</scope>
    <source>
        <strain evidence="2">Expedition CK06-06</strain>
    </source>
</reference>
<comment type="caution">
    <text evidence="2">The sequence shown here is derived from an EMBL/GenBank/DDBJ whole genome shotgun (WGS) entry which is preliminary data.</text>
</comment>
<dbReference type="Pfam" id="PF01973">
    <property type="entry name" value="MptE-like"/>
    <property type="match status" value="1"/>
</dbReference>
<protein>
    <recommendedName>
        <fullName evidence="1">6-hydroxymethylpterin diphosphokinase MptE-like domain-containing protein</fullName>
    </recommendedName>
</protein>
<feature type="domain" description="6-hydroxymethylpterin diphosphokinase MptE-like" evidence="1">
    <location>
        <begin position="85"/>
        <end position="175"/>
    </location>
</feature>
<dbReference type="InterPro" id="IPR002826">
    <property type="entry name" value="MptE-like"/>
</dbReference>
<feature type="non-terminal residue" evidence="2">
    <location>
        <position position="199"/>
    </location>
</feature>
<accession>X1N1Y5</accession>
<evidence type="ECO:0000313" key="2">
    <source>
        <dbReference type="EMBL" id="GAI20890.1"/>
    </source>
</evidence>
<organism evidence="2">
    <name type="scientific">marine sediment metagenome</name>
    <dbReference type="NCBI Taxonomy" id="412755"/>
    <lineage>
        <taxon>unclassified sequences</taxon>
        <taxon>metagenomes</taxon>
        <taxon>ecological metagenomes</taxon>
    </lineage>
</organism>
<proteinExistence type="predicted"/>
<dbReference type="EMBL" id="BARV01018547">
    <property type="protein sequence ID" value="GAI20890.1"/>
    <property type="molecule type" value="Genomic_DNA"/>
</dbReference>